<evidence type="ECO:0000256" key="1">
    <source>
        <dbReference type="SAM" id="MobiDB-lite"/>
    </source>
</evidence>
<evidence type="ECO:0000313" key="3">
    <source>
        <dbReference type="Proteomes" id="UP001162131"/>
    </source>
</evidence>
<dbReference type="Proteomes" id="UP001162131">
    <property type="component" value="Unassembled WGS sequence"/>
</dbReference>
<proteinExistence type="predicted"/>
<reference evidence="2" key="1">
    <citation type="submission" date="2021-09" db="EMBL/GenBank/DDBJ databases">
        <authorList>
            <consortium name="AG Swart"/>
            <person name="Singh M."/>
            <person name="Singh A."/>
            <person name="Seah K."/>
            <person name="Emmerich C."/>
        </authorList>
    </citation>
    <scope>NUCLEOTIDE SEQUENCE</scope>
    <source>
        <strain evidence="2">ATCC30299</strain>
    </source>
</reference>
<organism evidence="2 3">
    <name type="scientific">Blepharisma stoltei</name>
    <dbReference type="NCBI Taxonomy" id="1481888"/>
    <lineage>
        <taxon>Eukaryota</taxon>
        <taxon>Sar</taxon>
        <taxon>Alveolata</taxon>
        <taxon>Ciliophora</taxon>
        <taxon>Postciliodesmatophora</taxon>
        <taxon>Heterotrichea</taxon>
        <taxon>Heterotrichida</taxon>
        <taxon>Blepharismidae</taxon>
        <taxon>Blepharisma</taxon>
    </lineage>
</organism>
<feature type="region of interest" description="Disordered" evidence="1">
    <location>
        <begin position="337"/>
        <end position="365"/>
    </location>
</feature>
<sequence length="441" mass="50976">MSELKFKGFPFRKIKEKNIRSKVQLEFMDTLLQVIAKSPHKISLNIPETIIYGYGNQEPYMVFTNDLGHLISVKASKISLIHRFFKRCYFLKRNPFPIIVYKSDKGNLMDSCSTIMSIKEGIDLWKSKLKAEEPVLIQRYVAPCAMYISKLRAFYLPSKGFVQCKLMKNKININGEITSSIRGTPKRRSVIFNEDILKQPFGNDDKFLIRKSEFMHYDEADFPINSSIHNQLEALKAIIEKGNLYGKINVMEILADFVQDYDENWYFINMVGFKTEKIISGITPAYFSDKKHKRPFVRSNSQPKYTSPKKSWGPKILLNNTQFMKSPEITINNIEKPRSAANSPAFTDYSKTPQDAKSVPIGNKRKSQSFSNVAADVTHDYKHRKNSVSVLREETLKDLTFIAQREKLLFSLPQKIKKLQKISLSKSPWNIVLHKHFSTQS</sequence>
<protein>
    <submittedName>
        <fullName evidence="2">Uncharacterized protein</fullName>
    </submittedName>
</protein>
<evidence type="ECO:0000313" key="2">
    <source>
        <dbReference type="EMBL" id="CAG9322607.1"/>
    </source>
</evidence>
<dbReference type="AlphaFoldDB" id="A0AAU9JA63"/>
<name>A0AAU9JA63_9CILI</name>
<accession>A0AAU9JA63</accession>
<comment type="caution">
    <text evidence="2">The sequence shown here is derived from an EMBL/GenBank/DDBJ whole genome shotgun (WGS) entry which is preliminary data.</text>
</comment>
<gene>
    <name evidence="2" type="ORF">BSTOLATCC_MIC31733</name>
</gene>
<dbReference type="EMBL" id="CAJZBQ010000032">
    <property type="protein sequence ID" value="CAG9322607.1"/>
    <property type="molecule type" value="Genomic_DNA"/>
</dbReference>
<keyword evidence="3" id="KW-1185">Reference proteome</keyword>
<feature type="compositionally biased region" description="Polar residues" evidence="1">
    <location>
        <begin position="340"/>
        <end position="355"/>
    </location>
</feature>